<accession>A0A4Y9SZD4</accession>
<organism evidence="4 5">
    <name type="scientific">Massilia horti</name>
    <dbReference type="NCBI Taxonomy" id="2562153"/>
    <lineage>
        <taxon>Bacteria</taxon>
        <taxon>Pseudomonadati</taxon>
        <taxon>Pseudomonadota</taxon>
        <taxon>Betaproteobacteria</taxon>
        <taxon>Burkholderiales</taxon>
        <taxon>Oxalobacteraceae</taxon>
        <taxon>Telluria group</taxon>
        <taxon>Massilia</taxon>
    </lineage>
</organism>
<dbReference type="Gene3D" id="2.60.40.10">
    <property type="entry name" value="Immunoglobulins"/>
    <property type="match status" value="2"/>
</dbReference>
<feature type="domain" description="Big-1" evidence="3">
    <location>
        <begin position="68"/>
        <end position="164"/>
    </location>
</feature>
<proteinExistence type="inferred from homology"/>
<dbReference type="EMBL" id="SPUM01000107">
    <property type="protein sequence ID" value="TFW30739.1"/>
    <property type="molecule type" value="Genomic_DNA"/>
</dbReference>
<dbReference type="SUPFAM" id="SSF49373">
    <property type="entry name" value="Invasin/intimin cell-adhesion fragments"/>
    <property type="match status" value="2"/>
</dbReference>
<feature type="domain" description="Big-1" evidence="3">
    <location>
        <begin position="275"/>
        <end position="376"/>
    </location>
</feature>
<protein>
    <recommendedName>
        <fullName evidence="3">Big-1 domain-containing protein</fullName>
    </recommendedName>
</protein>
<evidence type="ECO:0000259" key="3">
    <source>
        <dbReference type="PROSITE" id="PS51127"/>
    </source>
</evidence>
<dbReference type="SMART" id="SM00634">
    <property type="entry name" value="BID_1"/>
    <property type="match status" value="2"/>
</dbReference>
<dbReference type="InterPro" id="IPR013783">
    <property type="entry name" value="Ig-like_fold"/>
</dbReference>
<evidence type="ECO:0000256" key="2">
    <source>
        <dbReference type="SAM" id="SignalP"/>
    </source>
</evidence>
<feature type="chain" id="PRO_5021290314" description="Big-1 domain-containing protein" evidence="2">
    <location>
        <begin position="32"/>
        <end position="650"/>
    </location>
</feature>
<evidence type="ECO:0000313" key="4">
    <source>
        <dbReference type="EMBL" id="TFW30739.1"/>
    </source>
</evidence>
<evidence type="ECO:0000256" key="1">
    <source>
        <dbReference type="ARBA" id="ARBA00010116"/>
    </source>
</evidence>
<sequence length="650" mass="64843">MNNNQNNLAGRAQARLLALALVLALSSCGGGGGNPGAVIGGGGNPAPGGGTGGGGTVPAAPTVTLAFVNAAGQPSNSLTGATPLTVKATVRDAAGKPVPNVIVAFATDEKLALFSPSAGTALTDPNGVASVTMRAASLAAGGAAKVTATSTVAGTTATAEGNYSVGATALSFGPLTATPSKLDAYGSTVLSVDLLANGAKYIDQQVNVNFSSACVAAGKATLASVVPTNNGTAQTVYRDQGCANNDVITVSADGVVKSATAALTIAPPAAASVQFASASPTDKSIVIRGQGGVGRTETATLTFKVFDTFNRPLAGQTVTFSTTSPYVTLNKTTDNTDQDGVVITTVNSGAVPTTFRVQATLKSGVSTLSDSIVVTTGQPVQRAMSLSATKSNVEGWSYDSGTSIPASVINVLLADINGNPVADGTPVVLQTNIGAIGSSDKGGCLTVNGGCSVDFRTQQPRVAVPGSPVTPCNSGYGATPDSTRPGVATICASSNDGTNTLSTKIALFLSDSHVAFAYLDGGSTPLSKTVATDLGSVHSDESKVFRLQFNDLHMNPMPVGSKVEITALANGTAVGVAPATVLNIFPHSDQGDDITGNNVSGAQGSTHTISLTSNQQKNCTGPATATFNVTVTTPLQYVTAFPFKLTFTCP</sequence>
<keyword evidence="2" id="KW-0732">Signal</keyword>
<dbReference type="InterPro" id="IPR003344">
    <property type="entry name" value="Big_1_dom"/>
</dbReference>
<comment type="similarity">
    <text evidence="1">Belongs to the intimin/invasin family.</text>
</comment>
<reference evidence="4 5" key="1">
    <citation type="submission" date="2019-03" db="EMBL/GenBank/DDBJ databases">
        <title>Draft genome of Massilia hortus sp. nov., a novel bacterial species of the Oxalobacteraceae family.</title>
        <authorList>
            <person name="Peta V."/>
            <person name="Raths R."/>
            <person name="Bucking H."/>
        </authorList>
    </citation>
    <scope>NUCLEOTIDE SEQUENCE [LARGE SCALE GENOMIC DNA]</scope>
    <source>
        <strain evidence="4 5">ONC3</strain>
    </source>
</reference>
<keyword evidence="5" id="KW-1185">Reference proteome</keyword>
<dbReference type="OrthoDB" id="5522233at2"/>
<comment type="caution">
    <text evidence="4">The sequence shown here is derived from an EMBL/GenBank/DDBJ whole genome shotgun (WGS) entry which is preliminary data.</text>
</comment>
<dbReference type="Pfam" id="PF02369">
    <property type="entry name" value="Big_1"/>
    <property type="match status" value="1"/>
</dbReference>
<dbReference type="Proteomes" id="UP000297258">
    <property type="component" value="Unassembled WGS sequence"/>
</dbReference>
<gene>
    <name evidence="4" type="ORF">E4O92_15495</name>
</gene>
<evidence type="ECO:0000313" key="5">
    <source>
        <dbReference type="Proteomes" id="UP000297258"/>
    </source>
</evidence>
<dbReference type="RefSeq" id="WP_135190639.1">
    <property type="nucleotide sequence ID" value="NZ_SPUM01000107.1"/>
</dbReference>
<feature type="signal peptide" evidence="2">
    <location>
        <begin position="1"/>
        <end position="31"/>
    </location>
</feature>
<dbReference type="AlphaFoldDB" id="A0A4Y9SZD4"/>
<dbReference type="InterPro" id="IPR008964">
    <property type="entry name" value="Invasin/intimin_cell_adhesion"/>
</dbReference>
<dbReference type="PROSITE" id="PS51127">
    <property type="entry name" value="BIG1"/>
    <property type="match status" value="2"/>
</dbReference>
<name>A0A4Y9SZD4_9BURK</name>